<reference evidence="2" key="1">
    <citation type="journal article" date="2019" name="Int. J. Syst. Evol. Microbiol.">
        <title>The Global Catalogue of Microorganisms (GCM) 10K type strain sequencing project: providing services to taxonomists for standard genome sequencing and annotation.</title>
        <authorList>
            <consortium name="The Broad Institute Genomics Platform"/>
            <consortium name="The Broad Institute Genome Sequencing Center for Infectious Disease"/>
            <person name="Wu L."/>
            <person name="Ma J."/>
        </authorList>
    </citation>
    <scope>NUCLEOTIDE SEQUENCE [LARGE SCALE GENOMIC DNA]</scope>
    <source>
        <strain evidence="2">TISTR 1535</strain>
    </source>
</reference>
<dbReference type="Proteomes" id="UP001597502">
    <property type="component" value="Unassembled WGS sequence"/>
</dbReference>
<dbReference type="InterPro" id="IPR050072">
    <property type="entry name" value="Peptidase_M20A"/>
</dbReference>
<dbReference type="InterPro" id="IPR002933">
    <property type="entry name" value="Peptidase_M20"/>
</dbReference>
<dbReference type="Pfam" id="PF01546">
    <property type="entry name" value="Peptidase_M20"/>
    <property type="match status" value="1"/>
</dbReference>
<dbReference type="PANTHER" id="PTHR43808:SF27">
    <property type="entry name" value="PROTEIN ROCB"/>
    <property type="match status" value="1"/>
</dbReference>
<dbReference type="Gene3D" id="3.40.630.10">
    <property type="entry name" value="Zn peptidases"/>
    <property type="match status" value="1"/>
</dbReference>
<dbReference type="RefSeq" id="WP_382395391.1">
    <property type="nucleotide sequence ID" value="NZ_JBHUNA010000038.1"/>
</dbReference>
<gene>
    <name evidence="1" type="ORF">ACFSUO_14490</name>
</gene>
<evidence type="ECO:0000313" key="1">
    <source>
        <dbReference type="EMBL" id="MFD2762163.1"/>
    </source>
</evidence>
<dbReference type="SUPFAM" id="SSF53187">
    <property type="entry name" value="Zn-dependent exopeptidases"/>
    <property type="match status" value="1"/>
</dbReference>
<accession>A0ABW5VA08</accession>
<dbReference type="EMBL" id="JBHUNA010000038">
    <property type="protein sequence ID" value="MFD2762163.1"/>
    <property type="molecule type" value="Genomic_DNA"/>
</dbReference>
<keyword evidence="2" id="KW-1185">Reference proteome</keyword>
<protein>
    <submittedName>
        <fullName evidence="1">M20/M25/M40 family metallo-hydrolase</fullName>
    </submittedName>
</protein>
<name>A0ABW5VA08_9BACI</name>
<dbReference type="PIRSF" id="PIRSF010386">
    <property type="entry name" value="RocB"/>
    <property type="match status" value="1"/>
</dbReference>
<comment type="caution">
    <text evidence="1">The sequence shown here is derived from an EMBL/GenBank/DDBJ whole genome shotgun (WGS) entry which is preliminary data.</text>
</comment>
<dbReference type="PANTHER" id="PTHR43808">
    <property type="entry name" value="ACETYLORNITHINE DEACETYLASE"/>
    <property type="match status" value="1"/>
</dbReference>
<organism evidence="1 2">
    <name type="scientific">Lentibacillus juripiscarius</name>
    <dbReference type="NCBI Taxonomy" id="257446"/>
    <lineage>
        <taxon>Bacteria</taxon>
        <taxon>Bacillati</taxon>
        <taxon>Bacillota</taxon>
        <taxon>Bacilli</taxon>
        <taxon>Bacillales</taxon>
        <taxon>Bacillaceae</taxon>
        <taxon>Lentibacillus</taxon>
    </lineage>
</organism>
<evidence type="ECO:0000313" key="2">
    <source>
        <dbReference type="Proteomes" id="UP001597502"/>
    </source>
</evidence>
<dbReference type="InterPro" id="IPR012166">
    <property type="entry name" value="Uncharacterised_RocB"/>
</dbReference>
<sequence length="548" mass="62379">MLACRDDMLAFTKQLMQTASIVNTNGEKALAESLYSMISSWSYFKNNPANVVLAQTTADELERYNVLAFVKGTKGTSKRAVILMGHLDTVGVGDFNSLQDQAFFPDQLMESLKEDRLTASARTHLESGDWLFGRGVLDMKSGVASNLYLLKYFAEHPEELDGNIVFLAECDEEDSSHGILSALEILKRWEKEHGFSYTAAINADFVSPDNKNDENRYIYKGTVGKLLPTFFITGAETHVGSPFEGLDPNFIASELTRQISYNPELSDEAHGEMTVPPVSLKQADLKPSYTVQTALSTFVYYNFFIYSWSPKTVLDKLKKQAYLAFENALSTLEDRYEKYCTIRGETYPGIPWKPKVLIYKEMEDMLIRENGESFQSHMAAFKDSLLQDKQLDTRMFAVKVVEEAWKWMEDKSPTIILFYSSLYSPRVEMTGEKPGEKELMRALHQAIEEMTPMYEHPIVVRNFFPHISDMSFVAISDGEEDIQAVSDNNPGWETKHYVNYEGIRELDVPVINIGPYGLDAHKKLERTEMTYSFEIVPNLTKRVIQLLL</sequence>
<proteinExistence type="predicted"/>